<keyword evidence="2 6" id="KW-0812">Transmembrane</keyword>
<protein>
    <submittedName>
        <fullName evidence="8">YhgE/Pip domain-containing protein</fullName>
    </submittedName>
</protein>
<dbReference type="InterPro" id="IPR023908">
    <property type="entry name" value="xxxLxxG_rpt"/>
</dbReference>
<dbReference type="Pfam" id="PF12698">
    <property type="entry name" value="ABC2_membrane_3"/>
    <property type="match status" value="2"/>
</dbReference>
<organism evidence="8 9">
    <name type="scientific">Lysinibacillus composti</name>
    <dbReference type="NCBI Taxonomy" id="720633"/>
    <lineage>
        <taxon>Bacteria</taxon>
        <taxon>Bacillati</taxon>
        <taxon>Bacillota</taxon>
        <taxon>Bacilli</taxon>
        <taxon>Bacillales</taxon>
        <taxon>Bacillaceae</taxon>
        <taxon>Lysinibacillus</taxon>
    </lineage>
</organism>
<dbReference type="Gene3D" id="3.40.1710.10">
    <property type="entry name" value="abc type-2 transporter like domain"/>
    <property type="match status" value="1"/>
</dbReference>
<evidence type="ECO:0000256" key="2">
    <source>
        <dbReference type="ARBA" id="ARBA00022692"/>
    </source>
</evidence>
<dbReference type="GO" id="GO:0016020">
    <property type="term" value="C:membrane"/>
    <property type="evidence" value="ECO:0007669"/>
    <property type="project" value="UniProtKB-SubCell"/>
</dbReference>
<dbReference type="Gene3D" id="1.10.287.950">
    <property type="entry name" value="Methyl-accepting chemotaxis protein"/>
    <property type="match status" value="1"/>
</dbReference>
<keyword evidence="9" id="KW-1185">Reference proteome</keyword>
<dbReference type="PANTHER" id="PTHR43077">
    <property type="entry name" value="TRANSPORT PERMEASE YVFS-RELATED"/>
    <property type="match status" value="1"/>
</dbReference>
<feature type="transmembrane region" description="Helical" evidence="6">
    <location>
        <begin position="537"/>
        <end position="560"/>
    </location>
</feature>
<feature type="transmembrane region" description="Helical" evidence="6">
    <location>
        <begin position="695"/>
        <end position="717"/>
    </location>
</feature>
<feature type="transmembrane region" description="Helical" evidence="6">
    <location>
        <begin position="637"/>
        <end position="659"/>
    </location>
</feature>
<gene>
    <name evidence="8" type="ORF">EBB45_10530</name>
</gene>
<dbReference type="SUPFAM" id="SSF101967">
    <property type="entry name" value="Adhesin YadA, collagen-binding domain"/>
    <property type="match status" value="2"/>
</dbReference>
<dbReference type="InterPro" id="IPR013525">
    <property type="entry name" value="ABC2_TM"/>
</dbReference>
<dbReference type="NCBIfam" id="TIGR03061">
    <property type="entry name" value="pip_yhgE_Nterm"/>
    <property type="match status" value="1"/>
</dbReference>
<reference evidence="8 9" key="1">
    <citation type="journal article" date="2013" name="J. Microbiol.">
        <title>Lysinibacillus chungkukjangi sp. nov., isolated from Chungkukjang, Korean fermented soybean food.</title>
        <authorList>
            <person name="Kim S.J."/>
            <person name="Jang Y.H."/>
            <person name="Hamada M."/>
            <person name="Ahn J.H."/>
            <person name="Weon H.Y."/>
            <person name="Suzuki K."/>
            <person name="Whang K.S."/>
            <person name="Kwon S.W."/>
        </authorList>
    </citation>
    <scope>NUCLEOTIDE SEQUENCE [LARGE SCALE GENOMIC DNA]</scope>
    <source>
        <strain evidence="8 9">MCCC 1A12701</strain>
    </source>
</reference>
<evidence type="ECO:0000256" key="1">
    <source>
        <dbReference type="ARBA" id="ARBA00004141"/>
    </source>
</evidence>
<feature type="domain" description="ABC-2 type transporter transmembrane" evidence="7">
    <location>
        <begin position="18"/>
        <end position="156"/>
    </location>
</feature>
<dbReference type="OrthoDB" id="9811483at2"/>
<dbReference type="EMBL" id="RRCT01000008">
    <property type="protein sequence ID" value="RQW74659.1"/>
    <property type="molecule type" value="Genomic_DNA"/>
</dbReference>
<comment type="caution">
    <text evidence="8">The sequence shown here is derived from an EMBL/GenBank/DDBJ whole genome shotgun (WGS) entry which is preliminary data.</text>
</comment>
<evidence type="ECO:0000313" key="8">
    <source>
        <dbReference type="EMBL" id="RQW74659.1"/>
    </source>
</evidence>
<keyword evidence="4 6" id="KW-0472">Membrane</keyword>
<keyword evidence="3 6" id="KW-1133">Transmembrane helix</keyword>
<dbReference type="AlphaFoldDB" id="A0A3N9UEG7"/>
<evidence type="ECO:0000256" key="3">
    <source>
        <dbReference type="ARBA" id="ARBA00022989"/>
    </source>
</evidence>
<feature type="compositionally biased region" description="Polar residues" evidence="5">
    <location>
        <begin position="241"/>
        <end position="261"/>
    </location>
</feature>
<evidence type="ECO:0000313" key="9">
    <source>
        <dbReference type="Proteomes" id="UP000274033"/>
    </source>
</evidence>
<feature type="transmembrane region" description="Helical" evidence="6">
    <location>
        <begin position="15"/>
        <end position="38"/>
    </location>
</feature>
<dbReference type="InterPro" id="IPR017501">
    <property type="entry name" value="Phage_infect_YhgE_C"/>
</dbReference>
<feature type="transmembrane region" description="Helical" evidence="6">
    <location>
        <begin position="606"/>
        <end position="630"/>
    </location>
</feature>
<name>A0A3N9UEG7_9BACI</name>
<proteinExistence type="predicted"/>
<evidence type="ECO:0000256" key="6">
    <source>
        <dbReference type="SAM" id="Phobius"/>
    </source>
</evidence>
<dbReference type="InterPro" id="IPR017500">
    <property type="entry name" value="Phage_infect_YhgE_N"/>
</dbReference>
<feature type="domain" description="ABC-2 type transporter transmembrane" evidence="7">
    <location>
        <begin position="501"/>
        <end position="710"/>
    </location>
</feature>
<dbReference type="GO" id="GO:0140359">
    <property type="term" value="F:ABC-type transporter activity"/>
    <property type="evidence" value="ECO:0007669"/>
    <property type="project" value="InterPro"/>
</dbReference>
<feature type="region of interest" description="Disordered" evidence="5">
    <location>
        <begin position="233"/>
        <end position="261"/>
    </location>
</feature>
<dbReference type="InterPro" id="IPR051328">
    <property type="entry name" value="T7SS_ABC-Transporter"/>
</dbReference>
<dbReference type="Proteomes" id="UP000274033">
    <property type="component" value="Unassembled WGS sequence"/>
</dbReference>
<dbReference type="RefSeq" id="WP_124764475.1">
    <property type="nucleotide sequence ID" value="NZ_JAFBDY010000007.1"/>
</dbReference>
<sequence>MLKQEWLSILKDKKYFASIAVMFIIPLLYSGMLLWAFWDPYGQLEELPVALVNNDKGANFEGESLQLGDELVKNLEDSAKFDFKQVTEKEANKMLANKDAYIVIQIPKHFSENATTLLDENPQKLELEYKIDEASNYITSKIGDSAINQIRTEVNEQVSKTYAEQLFAVIERLSDGYGDAADGASKIKDGVVQLQDGTVTLKDYLYELAKGTVTLSSSTSKLVDGASSAQSGAEELANGAQKLSQGSQALSDGASTLQEGTSSLSSGISQFTGGVEKVASGQQALLEGQQTFQTKLDSFSSGTEQVAAGSQNLAASTDQLAAGIASLGDNLSSALAQLPEEQRQALEASIAQLEASSKQIAQGANTLASGSNSLQENAQALANGHATIVANSEQLTNGLQELTSNSNSLVEGATKVANGVSSLSENLGQFNTGVASVANGASSLNTGLSTLADGAKKLSDGTSTLSGKSGELADGSNELVDGADKLVDGTEQLTDTLSDAKEESSISVSDQNYDMVASAVEVDKDVKNSVDNYGTGLAPYFISLGLFVGALILTNVYAFVQPAVQPTGLLRWFVSKCSVPFVVWIFQTVLLSVVLLYGLKMNVSNVPLFLLLMAVTSFAFIAIVQLLVVVLDDVGRFVALLFLILQLASSAGTFPLQLLPKTLQAFNSYMPMSYSVEAFRHVISTTDYGVVYENIALLAGIGIVCVCLTFMVFGILYKHRYSKQAVEN</sequence>
<evidence type="ECO:0000259" key="7">
    <source>
        <dbReference type="Pfam" id="PF12698"/>
    </source>
</evidence>
<comment type="subcellular location">
    <subcellularLocation>
        <location evidence="1">Membrane</location>
        <topology evidence="1">Multi-pass membrane protein</topology>
    </subcellularLocation>
</comment>
<dbReference type="NCBIfam" id="TIGR03062">
    <property type="entry name" value="pip_yhgE_Cterm"/>
    <property type="match status" value="1"/>
</dbReference>
<feature type="transmembrane region" description="Helical" evidence="6">
    <location>
        <begin position="581"/>
        <end position="600"/>
    </location>
</feature>
<accession>A0A3N9UEG7</accession>
<evidence type="ECO:0000256" key="4">
    <source>
        <dbReference type="ARBA" id="ARBA00023136"/>
    </source>
</evidence>
<dbReference type="InterPro" id="IPR011049">
    <property type="entry name" value="Serralysin-like_metalloprot_C"/>
</dbReference>
<evidence type="ECO:0000256" key="5">
    <source>
        <dbReference type="SAM" id="MobiDB-lite"/>
    </source>
</evidence>
<dbReference type="NCBIfam" id="TIGR03057">
    <property type="entry name" value="xxxLxxG_by_4"/>
    <property type="match status" value="5"/>
</dbReference>
<dbReference type="PANTHER" id="PTHR43077:SF5">
    <property type="entry name" value="PHAGE INFECTION PROTEIN"/>
    <property type="match status" value="1"/>
</dbReference>